<reference evidence="1 2" key="1">
    <citation type="submission" date="2024-06" db="EMBL/GenBank/DDBJ databases">
        <authorList>
            <person name="Pan Q."/>
            <person name="Wen M."/>
            <person name="Jouanno E."/>
            <person name="Zahm M."/>
            <person name="Klopp C."/>
            <person name="Cabau C."/>
            <person name="Louis A."/>
            <person name="Berthelot C."/>
            <person name="Parey E."/>
            <person name="Roest Crollius H."/>
            <person name="Montfort J."/>
            <person name="Robinson-Rechavi M."/>
            <person name="Bouchez O."/>
            <person name="Lampietro C."/>
            <person name="Lopez Roques C."/>
            <person name="Donnadieu C."/>
            <person name="Postlethwait J."/>
            <person name="Bobe J."/>
            <person name="Verreycken H."/>
            <person name="Guiguen Y."/>
        </authorList>
    </citation>
    <scope>NUCLEOTIDE SEQUENCE [LARGE SCALE GENOMIC DNA]</scope>
    <source>
        <strain evidence="1">Up_M1</strain>
        <tissue evidence="1">Testis</tissue>
    </source>
</reference>
<gene>
    <name evidence="1" type="ORF">UPYG_G00336190</name>
</gene>
<dbReference type="EMBL" id="JAGEUA010000011">
    <property type="protein sequence ID" value="KAL0962136.1"/>
    <property type="molecule type" value="Genomic_DNA"/>
</dbReference>
<organism evidence="1 2">
    <name type="scientific">Umbra pygmaea</name>
    <name type="common">Eastern mudminnow</name>
    <dbReference type="NCBI Taxonomy" id="75934"/>
    <lineage>
        <taxon>Eukaryota</taxon>
        <taxon>Metazoa</taxon>
        <taxon>Chordata</taxon>
        <taxon>Craniata</taxon>
        <taxon>Vertebrata</taxon>
        <taxon>Euteleostomi</taxon>
        <taxon>Actinopterygii</taxon>
        <taxon>Neopterygii</taxon>
        <taxon>Teleostei</taxon>
        <taxon>Protacanthopterygii</taxon>
        <taxon>Esociformes</taxon>
        <taxon>Umbridae</taxon>
        <taxon>Umbra</taxon>
    </lineage>
</organism>
<dbReference type="Proteomes" id="UP001557470">
    <property type="component" value="Unassembled WGS sequence"/>
</dbReference>
<protein>
    <submittedName>
        <fullName evidence="1">Uncharacterized protein</fullName>
    </submittedName>
</protein>
<name>A0ABD0WCE5_UMBPY</name>
<keyword evidence="2" id="KW-1185">Reference proteome</keyword>
<accession>A0ABD0WCE5</accession>
<sequence>MNQIHMSGEHYRTTTSVANQPVRFSPLPLVRFLSRHSHEGKVVSEPSFIFSKIFIVGQNYCKSTVIKCLFSHCGDVAVLYLTASYISLSRKRRQDKQAGYWSVKFNIRRLSKNSNYNLMEIHKQ</sequence>
<evidence type="ECO:0000313" key="2">
    <source>
        <dbReference type="Proteomes" id="UP001557470"/>
    </source>
</evidence>
<dbReference type="AlphaFoldDB" id="A0ABD0WCE5"/>
<proteinExistence type="predicted"/>
<evidence type="ECO:0000313" key="1">
    <source>
        <dbReference type="EMBL" id="KAL0962136.1"/>
    </source>
</evidence>
<comment type="caution">
    <text evidence="1">The sequence shown here is derived from an EMBL/GenBank/DDBJ whole genome shotgun (WGS) entry which is preliminary data.</text>
</comment>